<proteinExistence type="predicted"/>
<dbReference type="Proteomes" id="UP000233469">
    <property type="component" value="Unassembled WGS sequence"/>
</dbReference>
<dbReference type="VEuPathDB" id="FungiDB:RhiirA1_465419"/>
<comment type="caution">
    <text evidence="2">The sequence shown here is derived from an EMBL/GenBank/DDBJ whole genome shotgun (WGS) entry which is preliminary data.</text>
</comment>
<dbReference type="EMBL" id="LLXL01003457">
    <property type="protein sequence ID" value="PKK58670.1"/>
    <property type="molecule type" value="Genomic_DNA"/>
</dbReference>
<reference evidence="2 3" key="1">
    <citation type="submission" date="2016-04" db="EMBL/GenBank/DDBJ databases">
        <title>Genome analyses suggest a sexual origin of heterokaryosis in a supposedly ancient asexual fungus.</title>
        <authorList>
            <person name="Ropars J."/>
            <person name="Sedzielewska K."/>
            <person name="Noel J."/>
            <person name="Charron P."/>
            <person name="Farinelli L."/>
            <person name="Marton T."/>
            <person name="Kruger M."/>
            <person name="Pelin A."/>
            <person name="Brachmann A."/>
            <person name="Corradi N."/>
        </authorList>
    </citation>
    <scope>NUCLEOTIDE SEQUENCE [LARGE SCALE GENOMIC DNA]</scope>
    <source>
        <strain evidence="2 3">C2</strain>
    </source>
</reference>
<dbReference type="AlphaFoldDB" id="A0A2N1MAK1"/>
<feature type="region of interest" description="Disordered" evidence="1">
    <location>
        <begin position="17"/>
        <end position="41"/>
    </location>
</feature>
<protein>
    <submittedName>
        <fullName evidence="2">Uncharacterized protein</fullName>
    </submittedName>
</protein>
<name>A0A2N1MAK1_9GLOM</name>
<sequence>MVCHKFTTLPISTTPITPTTPITLTTTPENNDTIHPKHAGGRPPNPIWEYFEKEPLSSAGYFSYLTIIVKNNKDSDNEPCESNKRTHQTTLNDHWDDKSKITKSRKKRINQVWVKAFVGYGILFSAIENPFFIDAIKSFWPAYNPPSRNHLSRIDITEL</sequence>
<dbReference type="VEuPathDB" id="FungiDB:FUN_022900"/>
<evidence type="ECO:0000313" key="3">
    <source>
        <dbReference type="Proteomes" id="UP000233469"/>
    </source>
</evidence>
<evidence type="ECO:0000313" key="2">
    <source>
        <dbReference type="EMBL" id="PKK58670.1"/>
    </source>
</evidence>
<accession>A0A2N1MAK1</accession>
<organism evidence="2 3">
    <name type="scientific">Rhizophagus irregularis</name>
    <dbReference type="NCBI Taxonomy" id="588596"/>
    <lineage>
        <taxon>Eukaryota</taxon>
        <taxon>Fungi</taxon>
        <taxon>Fungi incertae sedis</taxon>
        <taxon>Mucoromycota</taxon>
        <taxon>Glomeromycotina</taxon>
        <taxon>Glomeromycetes</taxon>
        <taxon>Glomerales</taxon>
        <taxon>Glomeraceae</taxon>
        <taxon>Rhizophagus</taxon>
    </lineage>
</organism>
<evidence type="ECO:0000256" key="1">
    <source>
        <dbReference type="SAM" id="MobiDB-lite"/>
    </source>
</evidence>
<gene>
    <name evidence="2" type="ORF">RhiirC2_795952</name>
</gene>
<reference evidence="2 3" key="2">
    <citation type="submission" date="2017-10" db="EMBL/GenBank/DDBJ databases">
        <title>Extensive intraspecific genome diversity in a model arbuscular mycorrhizal fungus.</title>
        <authorList>
            <person name="Chen E.C.H."/>
            <person name="Morin E."/>
            <person name="Baudet D."/>
            <person name="Noel J."/>
            <person name="Ndikumana S."/>
            <person name="Charron P."/>
            <person name="St-Onge C."/>
            <person name="Giorgi J."/>
            <person name="Grigoriev I.V."/>
            <person name="Roux C."/>
            <person name="Martin F.M."/>
            <person name="Corradi N."/>
        </authorList>
    </citation>
    <scope>NUCLEOTIDE SEQUENCE [LARGE SCALE GENOMIC DNA]</scope>
    <source>
        <strain evidence="2 3">C2</strain>
    </source>
</reference>
<feature type="compositionally biased region" description="Low complexity" evidence="1">
    <location>
        <begin position="17"/>
        <end position="28"/>
    </location>
</feature>